<feature type="compositionally biased region" description="Basic and acidic residues" evidence="2">
    <location>
        <begin position="1175"/>
        <end position="1188"/>
    </location>
</feature>
<feature type="region of interest" description="Disordered" evidence="2">
    <location>
        <begin position="1278"/>
        <end position="1314"/>
    </location>
</feature>
<dbReference type="InterPro" id="IPR051861">
    <property type="entry name" value="NET_actin-binding_domain"/>
</dbReference>
<reference evidence="3" key="1">
    <citation type="submission" date="2021-12" db="EMBL/GenBank/DDBJ databases">
        <title>Prjna785345.</title>
        <authorList>
            <person name="Rujirawat T."/>
            <person name="Krajaejun T."/>
        </authorList>
    </citation>
    <scope>NUCLEOTIDE SEQUENCE</scope>
    <source>
        <strain evidence="3">Pi057C3</strain>
    </source>
</reference>
<evidence type="ECO:0000256" key="2">
    <source>
        <dbReference type="SAM" id="MobiDB-lite"/>
    </source>
</evidence>
<protein>
    <submittedName>
        <fullName evidence="3">Uncharacterized protein</fullName>
    </submittedName>
</protein>
<sequence>MRIEHDQVQLATGAQHARKLKQCQKQLSAAQLEKEKLETALQDALDQDQRRQLESQTEVSSLLQESKHLRRTIKQLRQQETVWSNESDELRAVITSMESEVSELKRSLHESQREAADLAKQLSERTTQVQVIESSATECVERMETGMEALQKAHQSEREKRRKLEKLRDAQETEMATLDTTNRTLQARVLELESSSQHLQTRLQQLKLDLKQTKKTNENRDHDRRHERDRDAKTIDNLREALTCAEQQLETTRQAVVDIRQEVASETNALRKDVEALRHYVEDAARAPSLPSPTSAGAPPAGNSSGTSGTSRARREELWVQVPEVQYLQGAVGGLRNELMAFVGEFQRARHALRQQNHKLSVATERVAELEQLRREDARRIEQLSEQRAVSDEAREIVSKEKLEVLKWSQQTCERNEQLERGARDCETAVQRLLRTLRYARQQRGDGDDALEPERELAADTGGGGRWPTRLLAALERESNELLARCERLEAALESATQETQDSQDHAARLAAEMEGKAHEHRETMAEVEALHERNLAEQQALADASLAALELEKQALQTQLASSGEQIARLDKEIGRLQTRMQSLDADLPVLASVVQLFTLTLPPLVMQVNDLLAQKRLLAKENTELVATQAQVECIGHVLQQLLPVSDGSAARGASADGHRPSRRRRRCVSRFRRVVVAVFALNRLRRLARPSDAGASVADSVAGVSVSLRSWSATGPKPEPTRRRRHQAWLPREPEPVIKVLPPSARALSRLSVREIAMRLQTLELPSQVAVIAERGGDGAEQVAACLLHVLHALVPETTAVLQHSLCAGFHCDALLARRVRPQTRERARGRRVQAAAGAGEQEEYEADGAEDSPEPDEASAAAMAKGAACVSLIRRRVLALGKRVEDLHFQRNALQKENYELQFQLEQHALQLRDMGALVDKTDGLQRDIVSLRDQHEAHEEALREQLRAKSLELESAAKQLETRDEAIAALQQEAAQRESRQDDMQRQLDELERTLAALQAAAQAGEDERQQAQVALGRQSEELRHLRQAARKAHAAHQQVTIQLEEELAVSASLRETIERLRSQQETLEAQVQHATERGLKATPRSRPTPRPTPHGKAHRVSVEDDESDCAGSRHQPLASEASSTSDVGGQRVRLPTRLVASHEDDDVIEDERSADDDDSPRYHGGRPARSRETKAPLAERRRVGSRPQPEAGAAAFAEAWQRLNLPSVWWQDDTDEPLRSDSPSASPVLQTDSGVDAAGRSRRRLDVEKVNSAVHDYMDRIDEKLQQMYGIPRSSLSRSQQQLKASESLRASSKAAELRGAETELASV</sequence>
<feature type="region of interest" description="Disordered" evidence="2">
    <location>
        <begin position="829"/>
        <end position="865"/>
    </location>
</feature>
<feature type="compositionally biased region" description="Acidic residues" evidence="2">
    <location>
        <begin position="1149"/>
        <end position="1164"/>
    </location>
</feature>
<feature type="compositionally biased region" description="Low complexity" evidence="2">
    <location>
        <begin position="1279"/>
        <end position="1289"/>
    </location>
</feature>
<gene>
    <name evidence="3" type="ORF">P43SY_001273</name>
</gene>
<dbReference type="PANTHER" id="PTHR32258">
    <property type="entry name" value="PROTEIN NETWORKED 4A"/>
    <property type="match status" value="1"/>
</dbReference>
<feature type="compositionally biased region" description="Polar residues" evidence="2">
    <location>
        <begin position="1227"/>
        <end position="1239"/>
    </location>
</feature>
<feature type="compositionally biased region" description="Basic and acidic residues" evidence="2">
    <location>
        <begin position="444"/>
        <end position="458"/>
    </location>
</feature>
<keyword evidence="1" id="KW-0175">Coiled coil</keyword>
<feature type="region of interest" description="Disordered" evidence="2">
    <location>
        <begin position="1220"/>
        <end position="1247"/>
    </location>
</feature>
<keyword evidence="4" id="KW-1185">Reference proteome</keyword>
<comment type="caution">
    <text evidence="3">The sequence shown here is derived from an EMBL/GenBank/DDBJ whole genome shotgun (WGS) entry which is preliminary data.</text>
</comment>
<feature type="coiled-coil region" evidence="1">
    <location>
        <begin position="353"/>
        <end position="387"/>
    </location>
</feature>
<feature type="region of interest" description="Disordered" evidence="2">
    <location>
        <begin position="285"/>
        <end position="315"/>
    </location>
</feature>
<feature type="coiled-coil region" evidence="1">
    <location>
        <begin position="926"/>
        <end position="1020"/>
    </location>
</feature>
<feature type="region of interest" description="Disordered" evidence="2">
    <location>
        <begin position="210"/>
        <end position="234"/>
    </location>
</feature>
<accession>A0AAD5LBL9</accession>
<proteinExistence type="predicted"/>
<organism evidence="3 4">
    <name type="scientific">Pythium insidiosum</name>
    <name type="common">Pythiosis disease agent</name>
    <dbReference type="NCBI Taxonomy" id="114742"/>
    <lineage>
        <taxon>Eukaryota</taxon>
        <taxon>Sar</taxon>
        <taxon>Stramenopiles</taxon>
        <taxon>Oomycota</taxon>
        <taxon>Peronosporomycetes</taxon>
        <taxon>Pythiales</taxon>
        <taxon>Pythiaceae</taxon>
        <taxon>Pythium</taxon>
    </lineage>
</organism>
<evidence type="ECO:0000313" key="3">
    <source>
        <dbReference type="EMBL" id="KAJ0395526.1"/>
    </source>
</evidence>
<feature type="compositionally biased region" description="Acidic residues" evidence="2">
    <location>
        <begin position="844"/>
        <end position="861"/>
    </location>
</feature>
<feature type="region of interest" description="Disordered" evidence="2">
    <location>
        <begin position="1070"/>
        <end position="1200"/>
    </location>
</feature>
<feature type="coiled-coil region" evidence="1">
    <location>
        <begin position="472"/>
        <end position="588"/>
    </location>
</feature>
<evidence type="ECO:0000313" key="4">
    <source>
        <dbReference type="Proteomes" id="UP001209570"/>
    </source>
</evidence>
<feature type="compositionally biased region" description="Polar residues" evidence="2">
    <location>
        <begin position="1070"/>
        <end position="1079"/>
    </location>
</feature>
<feature type="region of interest" description="Disordered" evidence="2">
    <location>
        <begin position="444"/>
        <end position="463"/>
    </location>
</feature>
<dbReference type="EMBL" id="JAKCXM010000340">
    <property type="protein sequence ID" value="KAJ0395526.1"/>
    <property type="molecule type" value="Genomic_DNA"/>
</dbReference>
<dbReference type="PANTHER" id="PTHR32258:SF28">
    <property type="entry name" value="PROTEIN NETWORKED 3A-RELATED"/>
    <property type="match status" value="1"/>
</dbReference>
<feature type="compositionally biased region" description="Low complexity" evidence="2">
    <location>
        <begin position="287"/>
        <end position="311"/>
    </location>
</feature>
<name>A0AAD5LBL9_PYTIN</name>
<evidence type="ECO:0000256" key="1">
    <source>
        <dbReference type="SAM" id="Coils"/>
    </source>
</evidence>
<dbReference type="Proteomes" id="UP001209570">
    <property type="component" value="Unassembled WGS sequence"/>
</dbReference>